<dbReference type="OrthoDB" id="420032at2759"/>
<dbReference type="PANTHER" id="PTHR12157">
    <property type="entry name" value="REGULATING SYNAPTIC MEMBRANE EXOCYTOSIS PROTEIN"/>
    <property type="match status" value="1"/>
</dbReference>
<dbReference type="InterPro" id="IPR011011">
    <property type="entry name" value="Znf_FYVE_PHD"/>
</dbReference>
<dbReference type="GO" id="GO:0031267">
    <property type="term" value="F:small GTPase binding"/>
    <property type="evidence" value="ECO:0007669"/>
    <property type="project" value="InterPro"/>
</dbReference>
<feature type="compositionally biased region" description="Basic and acidic residues" evidence="10">
    <location>
        <begin position="356"/>
        <end position="377"/>
    </location>
</feature>
<dbReference type="PROSITE" id="PS50004">
    <property type="entry name" value="C2"/>
    <property type="match status" value="2"/>
</dbReference>
<reference evidence="16" key="1">
    <citation type="submission" date="2025-08" db="UniProtKB">
        <authorList>
            <consortium name="RefSeq"/>
        </authorList>
    </citation>
    <scope>IDENTIFICATION</scope>
</reference>
<evidence type="ECO:0000259" key="12">
    <source>
        <dbReference type="PROSITE" id="PS50106"/>
    </source>
</evidence>
<accession>A0A6J0GJ22</accession>
<feature type="compositionally biased region" description="Polar residues" evidence="10">
    <location>
        <begin position="463"/>
        <end position="474"/>
    </location>
</feature>
<dbReference type="InterPro" id="IPR017455">
    <property type="entry name" value="Znf_FYVE-rel"/>
</dbReference>
<feature type="compositionally biased region" description="Basic and acidic residues" evidence="10">
    <location>
        <begin position="1142"/>
        <end position="1153"/>
    </location>
</feature>
<protein>
    <submittedName>
        <fullName evidence="16">Regulating synaptic membrane exocytosis protein 2 isoform X21</fullName>
    </submittedName>
</protein>
<dbReference type="PROSITE" id="PS50178">
    <property type="entry name" value="ZF_FYVE"/>
    <property type="match status" value="1"/>
</dbReference>
<dbReference type="PROSITE" id="PS50916">
    <property type="entry name" value="RABBD"/>
    <property type="match status" value="1"/>
</dbReference>
<dbReference type="Pfam" id="PF00168">
    <property type="entry name" value="C2"/>
    <property type="match status" value="2"/>
</dbReference>
<feature type="compositionally biased region" description="Low complexity" evidence="10">
    <location>
        <begin position="1237"/>
        <end position="1255"/>
    </location>
</feature>
<dbReference type="SMART" id="SM00239">
    <property type="entry name" value="C2"/>
    <property type="match status" value="2"/>
</dbReference>
<feature type="region of interest" description="Disordered" evidence="10">
    <location>
        <begin position="1106"/>
        <end position="1325"/>
    </location>
</feature>
<evidence type="ECO:0000256" key="4">
    <source>
        <dbReference type="ARBA" id="ARBA00022771"/>
    </source>
</evidence>
<keyword evidence="7" id="KW-0770">Synapse</keyword>
<dbReference type="FunFam" id="2.60.40.150:FF:000001">
    <property type="entry name" value="Regulating synaptic membrane exocytosis 3, isoform CRA_a"/>
    <property type="match status" value="1"/>
</dbReference>
<proteinExistence type="predicted"/>
<feature type="compositionally biased region" description="Polar residues" evidence="10">
    <location>
        <begin position="1272"/>
        <end position="1296"/>
    </location>
</feature>
<evidence type="ECO:0000256" key="9">
    <source>
        <dbReference type="PROSITE-ProRule" id="PRU00091"/>
    </source>
</evidence>
<evidence type="ECO:0000256" key="6">
    <source>
        <dbReference type="ARBA" id="ARBA00022833"/>
    </source>
</evidence>
<feature type="compositionally biased region" description="Basic and acidic residues" evidence="10">
    <location>
        <begin position="284"/>
        <end position="298"/>
    </location>
</feature>
<dbReference type="PANTHER" id="PTHR12157:SF15">
    <property type="entry name" value="REGULATING SYNAPTIC MEMBRANE EXOCYTOSIS PROTEIN 2"/>
    <property type="match status" value="1"/>
</dbReference>
<feature type="domain" description="RabBD" evidence="14">
    <location>
        <begin position="24"/>
        <end position="196"/>
    </location>
</feature>
<name>A0A6J0GJ22_9PASS</name>
<keyword evidence="1" id="KW-0597">Phosphoprotein</keyword>
<evidence type="ECO:0000256" key="1">
    <source>
        <dbReference type="ARBA" id="ARBA00022553"/>
    </source>
</evidence>
<feature type="compositionally biased region" description="Basic and acidic residues" evidence="10">
    <location>
        <begin position="1049"/>
        <end position="1069"/>
    </location>
</feature>
<evidence type="ECO:0000259" key="14">
    <source>
        <dbReference type="PROSITE" id="PS50916"/>
    </source>
</evidence>
<feature type="region of interest" description="Disordered" evidence="10">
    <location>
        <begin position="1339"/>
        <end position="1366"/>
    </location>
</feature>
<keyword evidence="2" id="KW-0479">Metal-binding</keyword>
<feature type="compositionally biased region" description="Polar residues" evidence="10">
    <location>
        <begin position="982"/>
        <end position="1004"/>
    </location>
</feature>
<dbReference type="SUPFAM" id="SSF57903">
    <property type="entry name" value="FYVE/PHD zinc finger"/>
    <property type="match status" value="1"/>
</dbReference>
<dbReference type="FunFam" id="2.60.40.150:FF:000003">
    <property type="entry name" value="Regulating synaptic membrane exocytosis protein 2"/>
    <property type="match status" value="1"/>
</dbReference>
<feature type="compositionally biased region" description="Basic and acidic residues" evidence="10">
    <location>
        <begin position="43"/>
        <end position="63"/>
    </location>
</feature>
<dbReference type="GO" id="GO:0048788">
    <property type="term" value="C:cytoskeleton of presynaptic active zone"/>
    <property type="evidence" value="ECO:0007669"/>
    <property type="project" value="TreeGrafter"/>
</dbReference>
<dbReference type="InterPro" id="IPR000008">
    <property type="entry name" value="C2_dom"/>
</dbReference>
<feature type="domain" description="C2" evidence="11">
    <location>
        <begin position="1435"/>
        <end position="1553"/>
    </location>
</feature>
<dbReference type="InterPro" id="IPR054386">
    <property type="entry name" value="RIM_Znf"/>
</dbReference>
<dbReference type="CDD" id="cd04031">
    <property type="entry name" value="C2A_RIM1alpha"/>
    <property type="match status" value="1"/>
</dbReference>
<feature type="compositionally biased region" description="Polar residues" evidence="10">
    <location>
        <begin position="238"/>
        <end position="259"/>
    </location>
</feature>
<dbReference type="GO" id="GO:0008270">
    <property type="term" value="F:zinc ion binding"/>
    <property type="evidence" value="ECO:0007669"/>
    <property type="project" value="UniProtKB-KW"/>
</dbReference>
<feature type="region of interest" description="Disordered" evidence="10">
    <location>
        <begin position="1"/>
        <end position="31"/>
    </location>
</feature>
<feature type="domain" description="C2" evidence="11">
    <location>
        <begin position="785"/>
        <end position="908"/>
    </location>
</feature>
<feature type="compositionally biased region" description="Polar residues" evidence="10">
    <location>
        <begin position="521"/>
        <end position="532"/>
    </location>
</feature>
<dbReference type="RefSeq" id="XP_017661958.1">
    <property type="nucleotide sequence ID" value="XM_017806469.1"/>
</dbReference>
<dbReference type="GeneID" id="108493259"/>
<dbReference type="Gene3D" id="3.30.40.10">
    <property type="entry name" value="Zinc/RING finger domain, C3HC4 (zinc finger)"/>
    <property type="match status" value="1"/>
</dbReference>
<dbReference type="GO" id="GO:0042391">
    <property type="term" value="P:regulation of membrane potential"/>
    <property type="evidence" value="ECO:0007669"/>
    <property type="project" value="TreeGrafter"/>
</dbReference>
<dbReference type="GO" id="GO:0048791">
    <property type="term" value="P:calcium ion-regulated exocytosis of neurotransmitter"/>
    <property type="evidence" value="ECO:0007669"/>
    <property type="project" value="TreeGrafter"/>
</dbReference>
<keyword evidence="15" id="KW-1185">Reference proteome</keyword>
<dbReference type="Pfam" id="PF00595">
    <property type="entry name" value="PDZ"/>
    <property type="match status" value="1"/>
</dbReference>
<keyword evidence="3" id="KW-0677">Repeat</keyword>
<dbReference type="CTD" id="9699"/>
<evidence type="ECO:0000259" key="11">
    <source>
        <dbReference type="PROSITE" id="PS50004"/>
    </source>
</evidence>
<dbReference type="GO" id="GO:0048167">
    <property type="term" value="P:regulation of synaptic plasticity"/>
    <property type="evidence" value="ECO:0007669"/>
    <property type="project" value="TreeGrafter"/>
</dbReference>
<feature type="compositionally biased region" description="Pro residues" evidence="10">
    <location>
        <begin position="13"/>
        <end position="23"/>
    </location>
</feature>
<dbReference type="InterPro" id="IPR039032">
    <property type="entry name" value="Rim-like"/>
</dbReference>
<dbReference type="GO" id="GO:0042734">
    <property type="term" value="C:presynaptic membrane"/>
    <property type="evidence" value="ECO:0007669"/>
    <property type="project" value="TreeGrafter"/>
</dbReference>
<feature type="compositionally biased region" description="Low complexity" evidence="10">
    <location>
        <begin position="1"/>
        <end position="12"/>
    </location>
</feature>
<dbReference type="GO" id="GO:2000300">
    <property type="term" value="P:regulation of synaptic vesicle exocytosis"/>
    <property type="evidence" value="ECO:0007669"/>
    <property type="project" value="TreeGrafter"/>
</dbReference>
<feature type="compositionally biased region" description="Basic and acidic residues" evidence="10">
    <location>
        <begin position="215"/>
        <end position="227"/>
    </location>
</feature>
<dbReference type="Pfam" id="PF22601">
    <property type="entry name" value="RIM2a_ZnF"/>
    <property type="match status" value="1"/>
</dbReference>
<keyword evidence="6" id="KW-0862">Zinc</keyword>
<sequence length="1589" mass="180042">MSAPAGPRSGPAAPQPPPAPQPEMPDLSHLTEEERKIILAVMDRQKKEEEKEQSVLKVKEEQKPQSTQWFPFSGITELVNNVLQPQQKQQNEKEPQTKLHQQFEMYKEQVKKMGEESQQQQEQKGDAPTCGICHKTKFADGCGHNCSYCQTKFCARCGGRVSLRSNKEDKVVMWVCNLCRKQQEILTKSGAWFYNSGSHAPQQPDQEGIRALRNEEAPQEKKAKLQEHPQYQGPPGDISTQALDKNRSQGLTRQDSIKNGSGVKHQVTSDTTSDRKRSPSISREQNRRYEQRDERDEYSQYATSDSAMPRSPSDYSDRRSQRGPQLYEEPELGDYRDSNRRSRRRSKEYPVEEEDAQNREEYERQRREEEYQARYRSDPNLARYPVKPQPYEEQMRIHAEVSRARHERRHSDVSLANTELEDSRMSMLRMERPSRQRSVSERRAAMENQRSYSMERTREAQGPSPNRQRTTNHSPPTPRRSPIPLERPDMRRSDSLRKQHHLDPNSAVRKTKREKMETMLRNDSLSSDQSESIRPPPPKPHKTKKGGKMRQVSLSSSEEELASTPEYTSCDDVEIESESVSEKGDMDYNWLDHTSWHSSEASPMSLHPVTWQPSKDGDRLIGRILLNKRLKDGSVPRDSGAMLGLKVVGGKMTESGRLCAFITKVKKGSLADTVGHLRPGDEVLEWNGRLLQGATFEEVYNIILESKPEPQVELVVSRPIGDIPRIPDSTHAQLESSSSSFESQKMDRPSISVTSPMSPGMLRDVPQFLSGQLSSQSLSRRTTPFVPRVQIKLWYDKVGHQLIVTILGAKDLPSREDGRPRNPYVKIYFLPDRSDKNKRRTKTVKKTLEPKWNQTFIYSPVHRREFRERMLEITLWDQARVREEESEFLGEILIELETALLDDEPHWYKLQTHDVSSLPLPHPSPYLPRRQLHGESPTRRLQNKGLYSYNSGSKRISDSEVSDYDCDDGIGVVSDYRHNGRDLQSSTLSVPEQVMSSNHCSRSGSPHRGDSIGRTRSWSPSVPPPQSRNVDQGPRGTRSTAAHYNTLNRMDRHRVIDDHYSRDRERRTRQERRVPISYYDDTAYTPERWYNGASSWADHVVNGSAEKYGSHPRSGSVQTSPSSTPVVGRRGRQLPQLPPKGTLERNNGDKEIESYEEEAESSRRRNSEEKKADPENGDTGAMDVEERNRQMKMSKYKQVAGSDSRLEQDYHSKYRSGRDPHRGSDNVSNKSSDSDVSDVSAVSRTSSASRFSSTSYMSVQSERPRGNKKISVFTSKMQSRQMGVSGKNMTKSTSISGDMYTLEKNDGSQSDTAVGTVGGGSKKRRSSIGAKMVAIVGLSRKSRSTSQLSQTEAGGKKLRSTVQRSTETGLAVEMRNWMTRQASRESTDGSMNSYSSEGNLIFPGVRLAADSQFSDFLDGLGPAQLVGRQTLATPSMGDIQVGMMDKKGQLEVEIIRARGLVVKPGSKTLPAPYVKVYLLENGVCIAKKKTKVARKTLEPLYQQLLSFEESPQGKVLQIIVWGDYGRMDHKSFMGVAQILLDELDLSNMVIGWFKLFPPSSLVDPTLAPLTRRASQSSLESSTGPSYSRS</sequence>
<feature type="compositionally biased region" description="Basic and acidic residues" evidence="10">
    <location>
        <begin position="1160"/>
        <end position="1174"/>
    </location>
</feature>
<feature type="compositionally biased region" description="Basic residues" evidence="10">
    <location>
        <begin position="539"/>
        <end position="548"/>
    </location>
</feature>
<dbReference type="InterPro" id="IPR001478">
    <property type="entry name" value="PDZ"/>
</dbReference>
<feature type="compositionally biased region" description="Basic and acidic residues" evidence="10">
    <location>
        <begin position="1204"/>
        <end position="1224"/>
    </location>
</feature>
<dbReference type="Proteomes" id="UP000504624">
    <property type="component" value="Unplaced"/>
</dbReference>
<feature type="compositionally biased region" description="Basic and acidic residues" evidence="10">
    <location>
        <begin position="393"/>
        <end position="412"/>
    </location>
</feature>
<dbReference type="FunFam" id="3.30.40.10:FF:000546">
    <property type="entry name" value="Regulating synaptic membrane exocytosis 1"/>
    <property type="match status" value="1"/>
</dbReference>
<feature type="domain" description="PDZ" evidence="12">
    <location>
        <begin position="632"/>
        <end position="718"/>
    </location>
</feature>
<evidence type="ECO:0000313" key="15">
    <source>
        <dbReference type="Proteomes" id="UP000504624"/>
    </source>
</evidence>
<gene>
    <name evidence="16" type="primary">RIMS2</name>
</gene>
<dbReference type="CDD" id="cd06714">
    <property type="entry name" value="PDZ_RIM-like"/>
    <property type="match status" value="1"/>
</dbReference>
<dbReference type="CDD" id="cd04028">
    <property type="entry name" value="C2B_RIM1alpha"/>
    <property type="match status" value="1"/>
</dbReference>
<feature type="region of interest" description="Disordered" evidence="10">
    <location>
        <begin position="43"/>
        <end position="69"/>
    </location>
</feature>
<comment type="subcellular location">
    <subcellularLocation>
        <location evidence="8">Synapse</location>
    </subcellularLocation>
</comment>
<dbReference type="InterPro" id="IPR036034">
    <property type="entry name" value="PDZ_sf"/>
</dbReference>
<dbReference type="InterPro" id="IPR035892">
    <property type="entry name" value="C2_domain_sf"/>
</dbReference>
<feature type="compositionally biased region" description="Basic and acidic residues" evidence="10">
    <location>
        <begin position="421"/>
        <end position="445"/>
    </location>
</feature>
<feature type="region of interest" description="Disordered" evidence="10">
    <location>
        <begin position="982"/>
        <end position="1069"/>
    </location>
</feature>
<evidence type="ECO:0000256" key="10">
    <source>
        <dbReference type="SAM" id="MobiDB-lite"/>
    </source>
</evidence>
<keyword evidence="4 9" id="KW-0863">Zinc-finger</keyword>
<evidence type="ECO:0000256" key="8">
    <source>
        <dbReference type="ARBA" id="ARBA00034103"/>
    </source>
</evidence>
<dbReference type="SUPFAM" id="SSF50156">
    <property type="entry name" value="PDZ domain-like"/>
    <property type="match status" value="1"/>
</dbReference>
<dbReference type="InterPro" id="IPR010911">
    <property type="entry name" value="Rab_BD"/>
</dbReference>
<dbReference type="GO" id="GO:0050806">
    <property type="term" value="P:positive regulation of synaptic transmission"/>
    <property type="evidence" value="ECO:0007669"/>
    <property type="project" value="TreeGrafter"/>
</dbReference>
<dbReference type="SUPFAM" id="SSF49562">
    <property type="entry name" value="C2 domain (Calcium/lipid-binding domain, CaLB)"/>
    <property type="match status" value="2"/>
</dbReference>
<dbReference type="PROSITE" id="PS50106">
    <property type="entry name" value="PDZ"/>
    <property type="match status" value="1"/>
</dbReference>
<feature type="region of interest" description="Disordered" evidence="10">
    <location>
        <begin position="726"/>
        <end position="757"/>
    </location>
</feature>
<evidence type="ECO:0000256" key="3">
    <source>
        <dbReference type="ARBA" id="ARBA00022737"/>
    </source>
</evidence>
<organism evidence="15 16">
    <name type="scientific">Lepidothrix coronata</name>
    <name type="common">blue-crowned manakin</name>
    <dbReference type="NCBI Taxonomy" id="321398"/>
    <lineage>
        <taxon>Eukaryota</taxon>
        <taxon>Metazoa</taxon>
        <taxon>Chordata</taxon>
        <taxon>Craniata</taxon>
        <taxon>Vertebrata</taxon>
        <taxon>Euteleostomi</taxon>
        <taxon>Archelosauria</taxon>
        <taxon>Archosauria</taxon>
        <taxon>Dinosauria</taxon>
        <taxon>Saurischia</taxon>
        <taxon>Theropoda</taxon>
        <taxon>Coelurosauria</taxon>
        <taxon>Aves</taxon>
        <taxon>Neognathae</taxon>
        <taxon>Neoaves</taxon>
        <taxon>Telluraves</taxon>
        <taxon>Australaves</taxon>
        <taxon>Passeriformes</taxon>
        <taxon>Pipridae</taxon>
        <taxon>Lepidothrix</taxon>
    </lineage>
</organism>
<feature type="compositionally biased region" description="Low complexity" evidence="10">
    <location>
        <begin position="1114"/>
        <end position="1128"/>
    </location>
</feature>
<feature type="region of interest" description="Disordered" evidence="10">
    <location>
        <begin position="919"/>
        <end position="964"/>
    </location>
</feature>
<dbReference type="Gene3D" id="2.30.42.10">
    <property type="match status" value="1"/>
</dbReference>
<evidence type="ECO:0000256" key="5">
    <source>
        <dbReference type="ARBA" id="ARBA00022782"/>
    </source>
</evidence>
<evidence type="ECO:0000313" key="16">
    <source>
        <dbReference type="RefSeq" id="XP_017661958.1"/>
    </source>
</evidence>
<dbReference type="FunFam" id="2.30.42.10:FF:000003">
    <property type="entry name" value="Regulating synaptic membrane exocytosis protein 1, putative"/>
    <property type="match status" value="1"/>
</dbReference>
<evidence type="ECO:0000256" key="2">
    <source>
        <dbReference type="ARBA" id="ARBA00022723"/>
    </source>
</evidence>
<evidence type="ECO:0000256" key="7">
    <source>
        <dbReference type="ARBA" id="ARBA00023018"/>
    </source>
</evidence>
<feature type="region of interest" description="Disordered" evidence="10">
    <location>
        <begin position="215"/>
        <end position="574"/>
    </location>
</feature>
<keyword evidence="5" id="KW-0221">Differentiation</keyword>
<dbReference type="GO" id="GO:0006886">
    <property type="term" value="P:intracellular protein transport"/>
    <property type="evidence" value="ECO:0007669"/>
    <property type="project" value="InterPro"/>
</dbReference>
<dbReference type="SMART" id="SM00228">
    <property type="entry name" value="PDZ"/>
    <property type="match status" value="1"/>
</dbReference>
<feature type="domain" description="FYVE-type" evidence="13">
    <location>
        <begin position="124"/>
        <end position="184"/>
    </location>
</feature>
<dbReference type="GO" id="GO:0044325">
    <property type="term" value="F:transmembrane transporter binding"/>
    <property type="evidence" value="ECO:0007669"/>
    <property type="project" value="TreeGrafter"/>
</dbReference>
<feature type="compositionally biased region" description="Polar residues" evidence="10">
    <location>
        <begin position="1037"/>
        <end position="1048"/>
    </location>
</feature>
<dbReference type="InterPro" id="IPR013083">
    <property type="entry name" value="Znf_RING/FYVE/PHD"/>
</dbReference>
<dbReference type="GO" id="GO:0030154">
    <property type="term" value="P:cell differentiation"/>
    <property type="evidence" value="ECO:0007669"/>
    <property type="project" value="UniProtKB-KW"/>
</dbReference>
<feature type="compositionally biased region" description="Basic and acidic residues" evidence="10">
    <location>
        <begin position="486"/>
        <end position="503"/>
    </location>
</feature>
<evidence type="ECO:0000259" key="13">
    <source>
        <dbReference type="PROSITE" id="PS50178"/>
    </source>
</evidence>
<dbReference type="Gene3D" id="2.60.40.150">
    <property type="entry name" value="C2 domain"/>
    <property type="match status" value="2"/>
</dbReference>